<organism evidence="2 3">
    <name type="scientific">Levilactobacillus angrenensis</name>
    <dbReference type="NCBI Taxonomy" id="2486020"/>
    <lineage>
        <taxon>Bacteria</taxon>
        <taxon>Bacillati</taxon>
        <taxon>Bacillota</taxon>
        <taxon>Bacilli</taxon>
        <taxon>Lactobacillales</taxon>
        <taxon>Lactobacillaceae</taxon>
        <taxon>Levilactobacillus</taxon>
    </lineage>
</organism>
<dbReference type="RefSeq" id="WP_164505586.1">
    <property type="nucleotide sequence ID" value="NZ_JBHSSO010000069.1"/>
</dbReference>
<evidence type="ECO:0000256" key="1">
    <source>
        <dbReference type="SAM" id="Coils"/>
    </source>
</evidence>
<keyword evidence="3" id="KW-1185">Reference proteome</keyword>
<name>A0ABW1UD72_9LACO</name>
<keyword evidence="1" id="KW-0175">Coiled coil</keyword>
<evidence type="ECO:0000313" key="3">
    <source>
        <dbReference type="Proteomes" id="UP001596258"/>
    </source>
</evidence>
<proteinExistence type="predicted"/>
<dbReference type="EMBL" id="JBHSSO010000069">
    <property type="protein sequence ID" value="MFC6290636.1"/>
    <property type="molecule type" value="Genomic_DNA"/>
</dbReference>
<reference evidence="3" key="1">
    <citation type="journal article" date="2019" name="Int. J. Syst. Evol. Microbiol.">
        <title>The Global Catalogue of Microorganisms (GCM) 10K type strain sequencing project: providing services to taxonomists for standard genome sequencing and annotation.</title>
        <authorList>
            <consortium name="The Broad Institute Genomics Platform"/>
            <consortium name="The Broad Institute Genome Sequencing Center for Infectious Disease"/>
            <person name="Wu L."/>
            <person name="Ma J."/>
        </authorList>
    </citation>
    <scope>NUCLEOTIDE SEQUENCE [LARGE SCALE GENOMIC DNA]</scope>
    <source>
        <strain evidence="3">CCM 8893</strain>
    </source>
</reference>
<sequence>MEPKIKFSIKDLDELKKLLVLAEEQTKQLDETINKIKEFKLVIKS</sequence>
<evidence type="ECO:0000313" key="2">
    <source>
        <dbReference type="EMBL" id="MFC6290636.1"/>
    </source>
</evidence>
<feature type="coiled-coil region" evidence="1">
    <location>
        <begin position="5"/>
        <end position="42"/>
    </location>
</feature>
<protein>
    <submittedName>
        <fullName evidence="2">Uncharacterized protein</fullName>
    </submittedName>
</protein>
<dbReference type="Proteomes" id="UP001596258">
    <property type="component" value="Unassembled WGS sequence"/>
</dbReference>
<comment type="caution">
    <text evidence="2">The sequence shown here is derived from an EMBL/GenBank/DDBJ whole genome shotgun (WGS) entry which is preliminary data.</text>
</comment>
<gene>
    <name evidence="2" type="ORF">ACFP1M_10685</name>
</gene>
<accession>A0ABW1UD72</accession>